<dbReference type="CTD" id="20240591"/>
<gene>
    <name evidence="2" type="ORF">LOTGIDRAFT_167327</name>
</gene>
<evidence type="ECO:0000313" key="2">
    <source>
        <dbReference type="EMBL" id="ESO86285.1"/>
    </source>
</evidence>
<keyword evidence="3" id="KW-1185">Reference proteome</keyword>
<protein>
    <submittedName>
        <fullName evidence="2">Uncharacterized protein</fullName>
    </submittedName>
</protein>
<feature type="compositionally biased region" description="Polar residues" evidence="1">
    <location>
        <begin position="103"/>
        <end position="117"/>
    </location>
</feature>
<accession>V3ZUN0</accession>
<dbReference type="HOGENOM" id="CLU_1422984_0_0_1"/>
<dbReference type="AlphaFoldDB" id="V3ZUN0"/>
<sequence>MQNNSSSQYATTRSSNTSQQAVTHSNVQIRTESNSGGVPPVYRISDPIYASIPEEHRRKKAGGGGGHIVSPTGTLQHSHHGGGGQQQYQTTSSTVQQQQFHQNFSNHDGLSVDTNHIGTLPRGPSSAGSPPSPSSGLNTLRHQLTTSHSMTGGALSPGPHSMTGQSSPSVYFGLSRRGSLSSLAGYTSNNK</sequence>
<reference evidence="2 3" key="1">
    <citation type="journal article" date="2013" name="Nature">
        <title>Insights into bilaterian evolution from three spiralian genomes.</title>
        <authorList>
            <person name="Simakov O."/>
            <person name="Marletaz F."/>
            <person name="Cho S.J."/>
            <person name="Edsinger-Gonzales E."/>
            <person name="Havlak P."/>
            <person name="Hellsten U."/>
            <person name="Kuo D.H."/>
            <person name="Larsson T."/>
            <person name="Lv J."/>
            <person name="Arendt D."/>
            <person name="Savage R."/>
            <person name="Osoegawa K."/>
            <person name="de Jong P."/>
            <person name="Grimwood J."/>
            <person name="Chapman J.A."/>
            <person name="Shapiro H."/>
            <person name="Aerts A."/>
            <person name="Otillar R.P."/>
            <person name="Terry A.Y."/>
            <person name="Boore J.L."/>
            <person name="Grigoriev I.V."/>
            <person name="Lindberg D.R."/>
            <person name="Seaver E.C."/>
            <person name="Weisblat D.A."/>
            <person name="Putnam N.H."/>
            <person name="Rokhsar D.S."/>
        </authorList>
    </citation>
    <scope>NUCLEOTIDE SEQUENCE [LARGE SCALE GENOMIC DNA]</scope>
</reference>
<dbReference type="RefSeq" id="XP_009063055.1">
    <property type="nucleotide sequence ID" value="XM_009064807.1"/>
</dbReference>
<feature type="region of interest" description="Disordered" evidence="1">
    <location>
        <begin position="1"/>
        <end position="171"/>
    </location>
</feature>
<feature type="compositionally biased region" description="Polar residues" evidence="1">
    <location>
        <begin position="1"/>
        <end position="36"/>
    </location>
</feature>
<dbReference type="Proteomes" id="UP000030746">
    <property type="component" value="Unassembled WGS sequence"/>
</dbReference>
<organism evidence="2 3">
    <name type="scientific">Lottia gigantea</name>
    <name type="common">Giant owl limpet</name>
    <dbReference type="NCBI Taxonomy" id="225164"/>
    <lineage>
        <taxon>Eukaryota</taxon>
        <taxon>Metazoa</taxon>
        <taxon>Spiralia</taxon>
        <taxon>Lophotrochozoa</taxon>
        <taxon>Mollusca</taxon>
        <taxon>Gastropoda</taxon>
        <taxon>Patellogastropoda</taxon>
        <taxon>Lottioidea</taxon>
        <taxon>Lottiidae</taxon>
        <taxon>Lottia</taxon>
    </lineage>
</organism>
<feature type="compositionally biased region" description="Polar residues" evidence="1">
    <location>
        <begin position="137"/>
        <end position="150"/>
    </location>
</feature>
<dbReference type="GeneID" id="20240591"/>
<dbReference type="EMBL" id="KB203115">
    <property type="protein sequence ID" value="ESO86285.1"/>
    <property type="molecule type" value="Genomic_DNA"/>
</dbReference>
<evidence type="ECO:0000256" key="1">
    <source>
        <dbReference type="SAM" id="MobiDB-lite"/>
    </source>
</evidence>
<evidence type="ECO:0000313" key="3">
    <source>
        <dbReference type="Proteomes" id="UP000030746"/>
    </source>
</evidence>
<proteinExistence type="predicted"/>
<name>V3ZUN0_LOTGI</name>
<feature type="compositionally biased region" description="Low complexity" evidence="1">
    <location>
        <begin position="86"/>
        <end position="102"/>
    </location>
</feature>
<dbReference type="KEGG" id="lgi:LOTGIDRAFT_167327"/>